<sequence>MESYEVNFDGLVGPSHNFSGLAYGNLPSMKNKDYISNPKEAALQCLQKIHYLSDFGLIQGVFPPQERPHLPTLRALGFTGKDEEVISKAYKTSPDLFFNCSSSASMWAANSATVTPSEDSEDGKVHITPANLITEFHRSIETQNTALVLKKIFHNPLYFKLHEPLPASLVFADEGAANHLRFFKEPGDLGLHVFVYGRSVYQKSTLTPGRYPARQTLEASQALSRNHRIFQNRLLFLQQSPKAIDLGVFHNDVISTSNRLFFLYHESAFVGSASALKELNEKAEKIFDEPLLCYEVKEEEVSLKEAVETYLFNSQIIQKDKESMVLIAPIECQKNTRVRAFLEKLTQDPATPIKEVAYVNVNESMLNGGGPACLRLRVPLKRIEVDELFPNVLFSQKLYIRLLDWIHKHYRDRLSPKDLVDPKFIQENLKALDEVTKILGLGSIYSFQK</sequence>
<dbReference type="Pfam" id="PF04996">
    <property type="entry name" value="AstB"/>
    <property type="match status" value="1"/>
</dbReference>
<comment type="caution">
    <text evidence="4">The sequence shown here is derived from an EMBL/GenBank/DDBJ whole genome shotgun (WGS) entry which is preliminary data.</text>
</comment>
<evidence type="ECO:0000313" key="5">
    <source>
        <dbReference type="Proteomes" id="UP000031552"/>
    </source>
</evidence>
<keyword evidence="5" id="KW-1185">Reference proteome</keyword>
<name>A0A090CYS4_9BACT</name>
<organism evidence="4 5">
    <name type="scientific">Candidatus Criblamydia sequanensis CRIB-18</name>
    <dbReference type="NCBI Taxonomy" id="1437425"/>
    <lineage>
        <taxon>Bacteria</taxon>
        <taxon>Pseudomonadati</taxon>
        <taxon>Chlamydiota</taxon>
        <taxon>Chlamydiia</taxon>
        <taxon>Parachlamydiales</taxon>
        <taxon>Candidatus Criblamydiaceae</taxon>
        <taxon>Candidatus Criblamydia</taxon>
    </lineage>
</organism>
<dbReference type="EMBL" id="CCEJ010000004">
    <property type="protein sequence ID" value="CDR33837.1"/>
    <property type="molecule type" value="Genomic_DNA"/>
</dbReference>
<dbReference type="PANTHER" id="PTHR30420">
    <property type="entry name" value="N-SUCCINYLARGININE DIHYDROLASE"/>
    <property type="match status" value="1"/>
</dbReference>
<accession>A0A090CYS4</accession>
<dbReference type="PANTHER" id="PTHR30420:SF2">
    <property type="entry name" value="N-SUCCINYLARGININE DIHYDROLASE"/>
    <property type="match status" value="1"/>
</dbReference>
<reference evidence="4" key="1">
    <citation type="submission" date="2013-12" db="EMBL/GenBank/DDBJ databases">
        <authorList>
            <person name="Linke B."/>
        </authorList>
    </citation>
    <scope>NUCLEOTIDE SEQUENCE [LARGE SCALE GENOMIC DNA]</scope>
    <source>
        <strain evidence="4">CRIB-18</strain>
    </source>
</reference>
<reference evidence="4" key="2">
    <citation type="submission" date="2014-09" db="EMBL/GenBank/DDBJ databases">
        <title>Criblamydia sequanensis harbors a mega-plasmid encoding arsenite resistance.</title>
        <authorList>
            <person name="Bertelli C."/>
            <person name="Goesmann A."/>
            <person name="Greub G."/>
        </authorList>
    </citation>
    <scope>NUCLEOTIDE SEQUENCE [LARGE SCALE GENOMIC DNA]</scope>
    <source>
        <strain evidence="4">CRIB-18</strain>
    </source>
</reference>
<dbReference type="InterPro" id="IPR037031">
    <property type="entry name" value="AstB_sf"/>
</dbReference>
<evidence type="ECO:0000313" key="4">
    <source>
        <dbReference type="EMBL" id="CDR33837.1"/>
    </source>
</evidence>
<dbReference type="Gene3D" id="3.75.10.20">
    <property type="entry name" value="Succinylarginine dihydrolase"/>
    <property type="match status" value="1"/>
</dbReference>
<keyword evidence="2 4" id="KW-0378">Hydrolase</keyword>
<evidence type="ECO:0000256" key="1">
    <source>
        <dbReference type="ARBA" id="ARBA00022503"/>
    </source>
</evidence>
<dbReference type="HAMAP" id="MF_01172">
    <property type="entry name" value="AstB"/>
    <property type="match status" value="1"/>
</dbReference>
<dbReference type="RefSeq" id="WP_041017378.1">
    <property type="nucleotide sequence ID" value="NZ_CCEJ010000004.1"/>
</dbReference>
<protein>
    <recommendedName>
        <fullName evidence="3">N-succinylarginine dihydrolase</fullName>
        <ecNumber evidence="3">3.5.3.23</ecNumber>
    </recommendedName>
</protein>
<dbReference type="STRING" id="1437425.CSEC_1010"/>
<dbReference type="eggNOG" id="COG3724">
    <property type="taxonomic scope" value="Bacteria"/>
</dbReference>
<dbReference type="Proteomes" id="UP000031552">
    <property type="component" value="Unassembled WGS sequence"/>
</dbReference>
<gene>
    <name evidence="4" type="primary">astB</name>
    <name evidence="4" type="ORF">CSEC_1010</name>
</gene>
<dbReference type="AlphaFoldDB" id="A0A090CYS4"/>
<dbReference type="InterPro" id="IPR007079">
    <property type="entry name" value="SuccinylArg_d-Hdrlase_AstB"/>
</dbReference>
<evidence type="ECO:0000256" key="3">
    <source>
        <dbReference type="NCBIfam" id="TIGR03241"/>
    </source>
</evidence>
<keyword evidence="1" id="KW-0056">Arginine metabolism</keyword>
<dbReference type="NCBIfam" id="TIGR03241">
    <property type="entry name" value="arg_catab_astB"/>
    <property type="match status" value="1"/>
</dbReference>
<dbReference type="OrthoDB" id="248552at2"/>
<dbReference type="GO" id="GO:0009015">
    <property type="term" value="F:N-succinylarginine dihydrolase activity"/>
    <property type="evidence" value="ECO:0007669"/>
    <property type="project" value="UniProtKB-UniRule"/>
</dbReference>
<dbReference type="NCBIfam" id="NF009789">
    <property type="entry name" value="PRK13281.1"/>
    <property type="match status" value="1"/>
</dbReference>
<dbReference type="SUPFAM" id="SSF55909">
    <property type="entry name" value="Pentein"/>
    <property type="match status" value="1"/>
</dbReference>
<dbReference type="GO" id="GO:0006527">
    <property type="term" value="P:L-arginine catabolic process"/>
    <property type="evidence" value="ECO:0007669"/>
    <property type="project" value="UniProtKB-UniRule"/>
</dbReference>
<evidence type="ECO:0000256" key="2">
    <source>
        <dbReference type="ARBA" id="ARBA00022801"/>
    </source>
</evidence>
<proteinExistence type="inferred from homology"/>
<dbReference type="EC" id="3.5.3.23" evidence="3"/>